<proteinExistence type="predicted"/>
<dbReference type="AlphaFoldDB" id="A0A4S8IB69"/>
<protein>
    <submittedName>
        <fullName evidence="1">Uncharacterized protein</fullName>
    </submittedName>
</protein>
<evidence type="ECO:0000313" key="1">
    <source>
        <dbReference type="EMBL" id="THU44784.1"/>
    </source>
</evidence>
<reference evidence="1 2" key="1">
    <citation type="journal article" date="2019" name="Nat. Plants">
        <title>Genome sequencing of Musa balbisiana reveals subgenome evolution and function divergence in polyploid bananas.</title>
        <authorList>
            <person name="Yao X."/>
        </authorList>
    </citation>
    <scope>NUCLEOTIDE SEQUENCE [LARGE SCALE GENOMIC DNA]</scope>
    <source>
        <strain evidence="2">cv. DH-PKW</strain>
        <tissue evidence="1">Leaves</tissue>
    </source>
</reference>
<sequence length="221" mass="25539">MEQRLVHAEEHVVECHLERVVDVGVEWVHVHHERRLGLRQELQQLLRDGEKVHLEPAGRGREGDAENGRGGLRGRELDLFLEARILQGLLKVAHGGHEVGDVQSVLAEDLVPDTQVKEEWRLNWRRRVSWRLNCKVGAMRHETRRKRRRERAGAREEFGFVISVSEKELKRLVASVEVEELTTPSPLIYCIRFLFVGESACGNRRCLNYQCKLFSPFPTGN</sequence>
<organism evidence="1 2">
    <name type="scientific">Musa balbisiana</name>
    <name type="common">Banana</name>
    <dbReference type="NCBI Taxonomy" id="52838"/>
    <lineage>
        <taxon>Eukaryota</taxon>
        <taxon>Viridiplantae</taxon>
        <taxon>Streptophyta</taxon>
        <taxon>Embryophyta</taxon>
        <taxon>Tracheophyta</taxon>
        <taxon>Spermatophyta</taxon>
        <taxon>Magnoliopsida</taxon>
        <taxon>Liliopsida</taxon>
        <taxon>Zingiberales</taxon>
        <taxon>Musaceae</taxon>
        <taxon>Musa</taxon>
    </lineage>
</organism>
<dbReference type="EMBL" id="PYDT01000011">
    <property type="protein sequence ID" value="THU44784.1"/>
    <property type="molecule type" value="Genomic_DNA"/>
</dbReference>
<name>A0A4S8IB69_MUSBA</name>
<keyword evidence="2" id="KW-1185">Reference proteome</keyword>
<dbReference type="Proteomes" id="UP000317650">
    <property type="component" value="Chromosome 2"/>
</dbReference>
<accession>A0A4S8IB69</accession>
<gene>
    <name evidence="1" type="ORF">C4D60_Mb02t11010</name>
</gene>
<evidence type="ECO:0000313" key="2">
    <source>
        <dbReference type="Proteomes" id="UP000317650"/>
    </source>
</evidence>
<comment type="caution">
    <text evidence="1">The sequence shown here is derived from an EMBL/GenBank/DDBJ whole genome shotgun (WGS) entry which is preliminary data.</text>
</comment>